<organism evidence="1">
    <name type="scientific">Arundo donax</name>
    <name type="common">Giant reed</name>
    <name type="synonym">Donax arundinaceus</name>
    <dbReference type="NCBI Taxonomy" id="35708"/>
    <lineage>
        <taxon>Eukaryota</taxon>
        <taxon>Viridiplantae</taxon>
        <taxon>Streptophyta</taxon>
        <taxon>Embryophyta</taxon>
        <taxon>Tracheophyta</taxon>
        <taxon>Spermatophyta</taxon>
        <taxon>Magnoliopsida</taxon>
        <taxon>Liliopsida</taxon>
        <taxon>Poales</taxon>
        <taxon>Poaceae</taxon>
        <taxon>PACMAD clade</taxon>
        <taxon>Arundinoideae</taxon>
        <taxon>Arundineae</taxon>
        <taxon>Arundo</taxon>
    </lineage>
</organism>
<evidence type="ECO:0000313" key="1">
    <source>
        <dbReference type="EMBL" id="JAE06532.1"/>
    </source>
</evidence>
<protein>
    <submittedName>
        <fullName evidence="1">Uncharacterized protein</fullName>
    </submittedName>
</protein>
<proteinExistence type="predicted"/>
<dbReference type="AlphaFoldDB" id="A0A0A9F2I5"/>
<reference evidence="1" key="2">
    <citation type="journal article" date="2015" name="Data Brief">
        <title>Shoot transcriptome of the giant reed, Arundo donax.</title>
        <authorList>
            <person name="Barrero R.A."/>
            <person name="Guerrero F.D."/>
            <person name="Moolhuijzen P."/>
            <person name="Goolsby J.A."/>
            <person name="Tidwell J."/>
            <person name="Bellgard S.E."/>
            <person name="Bellgard M.I."/>
        </authorList>
    </citation>
    <scope>NUCLEOTIDE SEQUENCE</scope>
    <source>
        <tissue evidence="1">Shoot tissue taken approximately 20 cm above the soil surface</tissue>
    </source>
</reference>
<accession>A0A0A9F2I5</accession>
<dbReference type="EMBL" id="GBRH01191364">
    <property type="protein sequence ID" value="JAE06532.1"/>
    <property type="molecule type" value="Transcribed_RNA"/>
</dbReference>
<reference evidence="1" key="1">
    <citation type="submission" date="2014-09" db="EMBL/GenBank/DDBJ databases">
        <authorList>
            <person name="Magalhaes I.L.F."/>
            <person name="Oliveira U."/>
            <person name="Santos F.R."/>
            <person name="Vidigal T.H.D.A."/>
            <person name="Brescovit A.D."/>
            <person name="Santos A.J."/>
        </authorList>
    </citation>
    <scope>NUCLEOTIDE SEQUENCE</scope>
    <source>
        <tissue evidence="1">Shoot tissue taken approximately 20 cm above the soil surface</tissue>
    </source>
</reference>
<name>A0A0A9F2I5_ARUDO</name>
<sequence>MIADIEVLKCPSICTQYWLFLLSNIRLIDSLGLHSS</sequence>